<dbReference type="Proteomes" id="UP000770661">
    <property type="component" value="Unassembled WGS sequence"/>
</dbReference>
<name>A0A8J8WNK2_CHIOP</name>
<dbReference type="AlphaFoldDB" id="A0A8J8WNK2"/>
<comment type="caution">
    <text evidence="1">The sequence shown here is derived from an EMBL/GenBank/DDBJ whole genome shotgun (WGS) entry which is preliminary data.</text>
</comment>
<reference evidence="1" key="1">
    <citation type="submission" date="2020-07" db="EMBL/GenBank/DDBJ databases">
        <title>The High-quality genome of the commercially important snow crab, Chionoecetes opilio.</title>
        <authorList>
            <person name="Jeong J.-H."/>
            <person name="Ryu S."/>
        </authorList>
    </citation>
    <scope>NUCLEOTIDE SEQUENCE</scope>
    <source>
        <strain evidence="1">MADBK_172401_WGS</strain>
        <tissue evidence="1">Digestive gland</tissue>
    </source>
</reference>
<protein>
    <submittedName>
        <fullName evidence="1">Uncharacterized protein</fullName>
    </submittedName>
</protein>
<evidence type="ECO:0000313" key="1">
    <source>
        <dbReference type="EMBL" id="KAG0698793.1"/>
    </source>
</evidence>
<gene>
    <name evidence="1" type="ORF">GWK47_025957</name>
</gene>
<accession>A0A8J8WNK2</accession>
<organism evidence="1 2">
    <name type="scientific">Chionoecetes opilio</name>
    <name type="common">Atlantic snow crab</name>
    <name type="synonym">Cancer opilio</name>
    <dbReference type="NCBI Taxonomy" id="41210"/>
    <lineage>
        <taxon>Eukaryota</taxon>
        <taxon>Metazoa</taxon>
        <taxon>Ecdysozoa</taxon>
        <taxon>Arthropoda</taxon>
        <taxon>Crustacea</taxon>
        <taxon>Multicrustacea</taxon>
        <taxon>Malacostraca</taxon>
        <taxon>Eumalacostraca</taxon>
        <taxon>Eucarida</taxon>
        <taxon>Decapoda</taxon>
        <taxon>Pleocyemata</taxon>
        <taxon>Brachyura</taxon>
        <taxon>Eubrachyura</taxon>
        <taxon>Majoidea</taxon>
        <taxon>Majidae</taxon>
        <taxon>Chionoecetes</taxon>
    </lineage>
</organism>
<sequence>MPSWNGFICSRGEAGRQLCWDRHMRCCPGMRKLSPLAKAAVEDQLITFCCGYGPASAIHRSSQKFGRNVGYYRAKKTGPLRQNIEDGALRSPRRWETAFGTIWDWHTYYSWVSSWRWATLLTFMIFGPFKCAALSGRVSQSLGAHVAIFVPGFSRVGRASLSPCWRGCFLSGT</sequence>
<evidence type="ECO:0000313" key="2">
    <source>
        <dbReference type="Proteomes" id="UP000770661"/>
    </source>
</evidence>
<dbReference type="EMBL" id="JACEEZ010025656">
    <property type="protein sequence ID" value="KAG0698793.1"/>
    <property type="molecule type" value="Genomic_DNA"/>
</dbReference>
<keyword evidence="2" id="KW-1185">Reference proteome</keyword>
<proteinExistence type="predicted"/>